<comment type="caution">
    <text evidence="2">The sequence shown here is derived from an EMBL/GenBank/DDBJ whole genome shotgun (WGS) entry which is preliminary data.</text>
</comment>
<dbReference type="GeneID" id="5477135"/>
<evidence type="ECO:0000313" key="3">
    <source>
        <dbReference type="Proteomes" id="UP000002173"/>
    </source>
</evidence>
<keyword evidence="3" id="KW-1185">Reference proteome</keyword>
<name>A7AWC3_BABBO</name>
<dbReference type="Proteomes" id="UP000002173">
    <property type="component" value="Chromosome 1"/>
</dbReference>
<feature type="region of interest" description="Disordered" evidence="1">
    <location>
        <begin position="1"/>
        <end position="27"/>
    </location>
</feature>
<sequence>MHLYGSMNRLKGARRSHRRRPKKKTPAAIYPSPTPYYGNIQDYYGAPREYYTLPCDDALSVIRDEPIVRLSKMLKAGITADTLILEYEQDPSFHASLLSSLTRLRKIASEKNCDSTRDLVIFFERIIEKPAKHPHFIDRTYTLKRLQEFWKRREFVRYRGLFKRVFRRMLEIALKLQYAGVTLEDFRDPALWWKYGVFKGLPRSTMVDNYMLKHRIALESDIRDFYFIDAATKEVHCSLDPGADDCAKHPIETMDEHVIRRLSDDLKKLGLFPNDEWQTLNLSRVDELQRECSSADSQHAYAIRDFYLSHKYPEYRVVDDPYYLESFVNHRYRTKTLERDLGVKYDNWLRSGAPKPLPRPIGHKYQTLAKWKSLSRGTRRRLVDEYLYPRKVDQTTADPIT</sequence>
<dbReference type="OMA" id="HAYAIRD"/>
<reference evidence="2 3" key="1">
    <citation type="journal article" date="2007" name="PLoS Pathog.">
        <title>Genome sequence of Babesia bovis and comparative analysis of apicomplexan hemoprotozoa.</title>
        <authorList>
            <person name="Brayton K.A."/>
            <person name="Lau A.O.T."/>
            <person name="Herndon D.R."/>
            <person name="Hannick L."/>
            <person name="Kappmeyer L.S."/>
            <person name="Berens S.J."/>
            <person name="Bidwell S.L."/>
            <person name="Brown W.C."/>
            <person name="Crabtree J."/>
            <person name="Fadrosh D."/>
            <person name="Feldblum T."/>
            <person name="Forberger H.A."/>
            <person name="Haas B.J."/>
            <person name="Howell J.M."/>
            <person name="Khouri H."/>
            <person name="Koo H."/>
            <person name="Mann D.J."/>
            <person name="Norimine J."/>
            <person name="Paulsen I.T."/>
            <person name="Radune D."/>
            <person name="Ren Q."/>
            <person name="Smith R.K. Jr."/>
            <person name="Suarez C.E."/>
            <person name="White O."/>
            <person name="Wortman J.R."/>
            <person name="Knowles D.P. Jr."/>
            <person name="McElwain T.F."/>
            <person name="Nene V.M."/>
        </authorList>
    </citation>
    <scope>NUCLEOTIDE SEQUENCE [LARGE SCALE GENOMIC DNA]</scope>
    <source>
        <strain evidence="2">T2Bo</strain>
    </source>
</reference>
<protein>
    <submittedName>
        <fullName evidence="2">Uncharacterized protein</fullName>
    </submittedName>
</protein>
<dbReference type="STRING" id="5865.A7AWC3"/>
<organism evidence="2 3">
    <name type="scientific">Babesia bovis</name>
    <dbReference type="NCBI Taxonomy" id="5865"/>
    <lineage>
        <taxon>Eukaryota</taxon>
        <taxon>Sar</taxon>
        <taxon>Alveolata</taxon>
        <taxon>Apicomplexa</taxon>
        <taxon>Aconoidasida</taxon>
        <taxon>Piroplasmida</taxon>
        <taxon>Babesiidae</taxon>
        <taxon>Babesia</taxon>
    </lineage>
</organism>
<dbReference type="eggNOG" id="ENOG502SX4T">
    <property type="taxonomic scope" value="Eukaryota"/>
</dbReference>
<dbReference type="VEuPathDB" id="PiroplasmaDB:BBOV_I002690"/>
<dbReference type="EMBL" id="AAXT01000005">
    <property type="protein sequence ID" value="EDO05351.1"/>
    <property type="molecule type" value="Genomic_DNA"/>
</dbReference>
<accession>A7AWC3</accession>
<dbReference type="InParanoid" id="A7AWC3"/>
<feature type="compositionally biased region" description="Basic residues" evidence="1">
    <location>
        <begin position="11"/>
        <end position="25"/>
    </location>
</feature>
<dbReference type="KEGG" id="bbo:BBOV_I002690"/>
<proteinExistence type="predicted"/>
<gene>
    <name evidence="2" type="ORF">BBOV_I002690</name>
</gene>
<evidence type="ECO:0000256" key="1">
    <source>
        <dbReference type="SAM" id="MobiDB-lite"/>
    </source>
</evidence>
<dbReference type="AlphaFoldDB" id="A7AWC3"/>
<evidence type="ECO:0000313" key="2">
    <source>
        <dbReference type="EMBL" id="EDO05351.1"/>
    </source>
</evidence>